<evidence type="ECO:0000256" key="2">
    <source>
        <dbReference type="ARBA" id="ARBA00022801"/>
    </source>
</evidence>
<evidence type="ECO:0000256" key="6">
    <source>
        <dbReference type="SAM" id="SignalP"/>
    </source>
</evidence>
<dbReference type="Pfam" id="PF00782">
    <property type="entry name" value="DSPc"/>
    <property type="match status" value="1"/>
</dbReference>
<comment type="catalytic activity">
    <reaction evidence="5">
        <text>O-phospho-L-threonyl-[protein] + H2O = L-threonyl-[protein] + phosphate</text>
        <dbReference type="Rhea" id="RHEA:47004"/>
        <dbReference type="Rhea" id="RHEA-COMP:11060"/>
        <dbReference type="Rhea" id="RHEA-COMP:11605"/>
        <dbReference type="ChEBI" id="CHEBI:15377"/>
        <dbReference type="ChEBI" id="CHEBI:30013"/>
        <dbReference type="ChEBI" id="CHEBI:43474"/>
        <dbReference type="ChEBI" id="CHEBI:61977"/>
        <dbReference type="EC" id="3.1.3.16"/>
    </reaction>
</comment>
<dbReference type="SMART" id="SM00195">
    <property type="entry name" value="DSPc"/>
    <property type="match status" value="1"/>
</dbReference>
<gene>
    <name evidence="9" type="ORF">R3I93_006797</name>
</gene>
<feature type="domain" description="Tyrosine-protein phosphatase" evidence="7">
    <location>
        <begin position="3"/>
        <end position="143"/>
    </location>
</feature>
<dbReference type="SUPFAM" id="SSF52799">
    <property type="entry name" value="(Phosphotyrosine protein) phosphatases II"/>
    <property type="match status" value="1"/>
</dbReference>
<dbReference type="Proteomes" id="UP001364617">
    <property type="component" value="Unassembled WGS sequence"/>
</dbReference>
<dbReference type="InterPro" id="IPR029021">
    <property type="entry name" value="Prot-tyrosine_phosphatase-like"/>
</dbReference>
<keyword evidence="3" id="KW-0904">Protein phosphatase</keyword>
<evidence type="ECO:0008006" key="11">
    <source>
        <dbReference type="Google" id="ProtNLM"/>
    </source>
</evidence>
<proteinExistence type="inferred from homology"/>
<comment type="similarity">
    <text evidence="1">Belongs to the protein-tyrosine phosphatase family. Non-receptor class dual specificity subfamily.</text>
</comment>
<evidence type="ECO:0000313" key="10">
    <source>
        <dbReference type="Proteomes" id="UP001364617"/>
    </source>
</evidence>
<dbReference type="GO" id="GO:0004722">
    <property type="term" value="F:protein serine/threonine phosphatase activity"/>
    <property type="evidence" value="ECO:0007669"/>
    <property type="project" value="UniProtKB-EC"/>
</dbReference>
<dbReference type="InterPro" id="IPR020422">
    <property type="entry name" value="TYR_PHOSPHATASE_DUAL_dom"/>
</dbReference>
<dbReference type="PROSITE" id="PS50054">
    <property type="entry name" value="TYR_PHOSPHATASE_DUAL"/>
    <property type="match status" value="1"/>
</dbReference>
<keyword evidence="10" id="KW-1185">Reference proteome</keyword>
<dbReference type="PRINTS" id="PR01910">
    <property type="entry name" value="ADSPHPHTASEB"/>
</dbReference>
<evidence type="ECO:0000259" key="7">
    <source>
        <dbReference type="PROSITE" id="PS50054"/>
    </source>
</evidence>
<feature type="domain" description="Tyrosine specific protein phosphatases" evidence="8">
    <location>
        <begin position="64"/>
        <end position="121"/>
    </location>
</feature>
<comment type="catalytic activity">
    <reaction evidence="4">
        <text>O-phospho-L-seryl-[protein] + H2O = L-seryl-[protein] + phosphate</text>
        <dbReference type="Rhea" id="RHEA:20629"/>
        <dbReference type="Rhea" id="RHEA-COMP:9863"/>
        <dbReference type="Rhea" id="RHEA-COMP:11604"/>
        <dbReference type="ChEBI" id="CHEBI:15377"/>
        <dbReference type="ChEBI" id="CHEBI:29999"/>
        <dbReference type="ChEBI" id="CHEBI:43474"/>
        <dbReference type="ChEBI" id="CHEBI:83421"/>
        <dbReference type="EC" id="3.1.3.16"/>
    </reaction>
</comment>
<name>A0AAN9D9T4_9TELE</name>
<dbReference type="PANTHER" id="PTHR45961:SF7">
    <property type="entry name" value="DUAL SPECIFICITY PHOSPHATASE 28"/>
    <property type="match status" value="1"/>
</dbReference>
<dbReference type="InterPro" id="IPR020420">
    <property type="entry name" value="Atypical_DUSP_subfamB"/>
</dbReference>
<dbReference type="InterPro" id="IPR000340">
    <property type="entry name" value="Dual-sp_phosphatase_cat-dom"/>
</dbReference>
<dbReference type="Gene3D" id="3.90.190.10">
    <property type="entry name" value="Protein tyrosine phosphatase superfamily"/>
    <property type="match status" value="1"/>
</dbReference>
<evidence type="ECO:0000313" key="9">
    <source>
        <dbReference type="EMBL" id="KAK7162575.1"/>
    </source>
</evidence>
<keyword evidence="6" id="KW-0732">Signal</keyword>
<protein>
    <recommendedName>
        <fullName evidence="11">Protein-tyrosine-phosphatase</fullName>
    </recommendedName>
</protein>
<reference evidence="9 10" key="1">
    <citation type="submission" date="2024-02" db="EMBL/GenBank/DDBJ databases">
        <title>Chromosome-level genome assembly of the Eurasian Minnow (Phoxinus phoxinus).</title>
        <authorList>
            <person name="Oriowo T.O."/>
            <person name="Martin S."/>
            <person name="Stange M."/>
            <person name="Chrysostomakis Y."/>
            <person name="Brown T."/>
            <person name="Winkler S."/>
            <person name="Kukowka S."/>
            <person name="Myers E.W."/>
            <person name="Bohne A."/>
        </authorList>
    </citation>
    <scope>NUCLEOTIDE SEQUENCE [LARGE SCALE GENOMIC DNA]</scope>
    <source>
        <strain evidence="9">ZFMK-TIS-60720</strain>
        <tissue evidence="9">Whole Organism</tissue>
    </source>
</reference>
<evidence type="ECO:0000259" key="8">
    <source>
        <dbReference type="PROSITE" id="PS50056"/>
    </source>
</evidence>
<evidence type="ECO:0000256" key="5">
    <source>
        <dbReference type="ARBA" id="ARBA00048336"/>
    </source>
</evidence>
<dbReference type="EMBL" id="JAYKXH010000007">
    <property type="protein sequence ID" value="KAK7162575.1"/>
    <property type="molecule type" value="Genomic_DNA"/>
</dbReference>
<evidence type="ECO:0000256" key="4">
    <source>
        <dbReference type="ARBA" id="ARBA00047761"/>
    </source>
</evidence>
<accession>A0AAN9D9T4</accession>
<organism evidence="9 10">
    <name type="scientific">Phoxinus phoxinus</name>
    <name type="common">Eurasian minnow</name>
    <dbReference type="NCBI Taxonomy" id="58324"/>
    <lineage>
        <taxon>Eukaryota</taxon>
        <taxon>Metazoa</taxon>
        <taxon>Chordata</taxon>
        <taxon>Craniata</taxon>
        <taxon>Vertebrata</taxon>
        <taxon>Euteleostomi</taxon>
        <taxon>Actinopterygii</taxon>
        <taxon>Neopterygii</taxon>
        <taxon>Teleostei</taxon>
        <taxon>Ostariophysi</taxon>
        <taxon>Cypriniformes</taxon>
        <taxon>Leuciscidae</taxon>
        <taxon>Phoxininae</taxon>
        <taxon>Phoxinus</taxon>
    </lineage>
</organism>
<feature type="signal peptide" evidence="6">
    <location>
        <begin position="1"/>
        <end position="18"/>
    </location>
</feature>
<dbReference type="PROSITE" id="PS50056">
    <property type="entry name" value="TYR_PHOSPHATASE_2"/>
    <property type="match status" value="1"/>
</dbReference>
<keyword evidence="2" id="KW-0378">Hydrolase</keyword>
<dbReference type="GO" id="GO:0017017">
    <property type="term" value="F:MAP kinase tyrosine/serine/threonine phosphatase activity"/>
    <property type="evidence" value="ECO:0007669"/>
    <property type="project" value="InterPro"/>
</dbReference>
<dbReference type="InterPro" id="IPR052103">
    <property type="entry name" value="Dual_spec_Phospatases"/>
</dbReference>
<feature type="chain" id="PRO_5042957552" description="Protein-tyrosine-phosphatase" evidence="6">
    <location>
        <begin position="19"/>
        <end position="155"/>
    </location>
</feature>
<dbReference type="AlphaFoldDB" id="A0AAN9D9T4"/>
<sequence length="155" mass="17522">MLQLSLVTDCLLISNAQSACNNDLIQKEAVTFCINVSKQQPFPTIRVSTLRVPVYDDPNEDLYKYFDRCADAIASEAERGGRTVVYCKNGRSRSATVCVAYLMKHQALTLTEAFQVLKNARSVVDPNPGFWTQLERYEQELKIRRSASRRSNPSP</sequence>
<evidence type="ECO:0000256" key="3">
    <source>
        <dbReference type="ARBA" id="ARBA00022912"/>
    </source>
</evidence>
<dbReference type="GO" id="GO:0005737">
    <property type="term" value="C:cytoplasm"/>
    <property type="evidence" value="ECO:0007669"/>
    <property type="project" value="TreeGrafter"/>
</dbReference>
<comment type="caution">
    <text evidence="9">The sequence shown here is derived from an EMBL/GenBank/DDBJ whole genome shotgun (WGS) entry which is preliminary data.</text>
</comment>
<dbReference type="InterPro" id="IPR000387">
    <property type="entry name" value="Tyr_Pase_dom"/>
</dbReference>
<dbReference type="PANTHER" id="PTHR45961">
    <property type="entry name" value="IP21249P"/>
    <property type="match status" value="1"/>
</dbReference>
<evidence type="ECO:0000256" key="1">
    <source>
        <dbReference type="ARBA" id="ARBA00008601"/>
    </source>
</evidence>